<dbReference type="Proteomes" id="UP000789396">
    <property type="component" value="Unassembled WGS sequence"/>
</dbReference>
<evidence type="ECO:0000313" key="2">
    <source>
        <dbReference type="Proteomes" id="UP000789396"/>
    </source>
</evidence>
<feature type="non-terminal residue" evidence="1">
    <location>
        <position position="1"/>
    </location>
</feature>
<name>A0A9N9P5P1_9GLOM</name>
<accession>A0A9N9P5P1</accession>
<comment type="caution">
    <text evidence="1">The sequence shown here is derived from an EMBL/GenBank/DDBJ whole genome shotgun (WGS) entry which is preliminary data.</text>
</comment>
<protein>
    <submittedName>
        <fullName evidence="1">7731_t:CDS:1</fullName>
    </submittedName>
</protein>
<gene>
    <name evidence="1" type="ORF">RFULGI_LOCUS16926</name>
</gene>
<feature type="non-terminal residue" evidence="1">
    <location>
        <position position="292"/>
    </location>
</feature>
<dbReference type="OrthoDB" id="2447297at2759"/>
<dbReference type="AlphaFoldDB" id="A0A9N9P5P1"/>
<dbReference type="EMBL" id="CAJVPZ010063125">
    <property type="protein sequence ID" value="CAG8792942.1"/>
    <property type="molecule type" value="Genomic_DNA"/>
</dbReference>
<organism evidence="1 2">
    <name type="scientific">Racocetra fulgida</name>
    <dbReference type="NCBI Taxonomy" id="60492"/>
    <lineage>
        <taxon>Eukaryota</taxon>
        <taxon>Fungi</taxon>
        <taxon>Fungi incertae sedis</taxon>
        <taxon>Mucoromycota</taxon>
        <taxon>Glomeromycotina</taxon>
        <taxon>Glomeromycetes</taxon>
        <taxon>Diversisporales</taxon>
        <taxon>Gigasporaceae</taxon>
        <taxon>Racocetra</taxon>
    </lineage>
</organism>
<evidence type="ECO:0000313" key="1">
    <source>
        <dbReference type="EMBL" id="CAG8792942.1"/>
    </source>
</evidence>
<proteinExistence type="predicted"/>
<keyword evidence="2" id="KW-1185">Reference proteome</keyword>
<reference evidence="1" key="1">
    <citation type="submission" date="2021-06" db="EMBL/GenBank/DDBJ databases">
        <authorList>
            <person name="Kallberg Y."/>
            <person name="Tangrot J."/>
            <person name="Rosling A."/>
        </authorList>
    </citation>
    <scope>NUCLEOTIDE SEQUENCE</scope>
    <source>
        <strain evidence="1">IN212</strain>
    </source>
</reference>
<sequence length="292" mass="34230">NTDNQYDIWKTNHSEKLYSPILDYDFRFVNVIYESVTLENFQNKIREFHSIVKYQQTVNAIEMDSIYAHLSNSPNKCQKLFICVMLAYHIDIAQRKTKNLIKLSETFSSTDLLQTLYEIKSDDDLLPSEAKKLFPNTISALVRHNSSKHERQRFYNLLKTDVKPHINRINKIDKPLTYAIINISFFDMESCDFIVKEIIGKENMDQEIREFLGEIICKNLDSNNPSKLESYFESISEDLQVECASAFHKEFKKLMRYSGSTWNTIDSESMFKIFSQLFTSESDIVEILNLLS</sequence>